<dbReference type="InterPro" id="IPR025470">
    <property type="entry name" value="DUF4321"/>
</dbReference>
<keyword evidence="1" id="KW-0812">Transmembrane</keyword>
<keyword evidence="3" id="KW-1185">Reference proteome</keyword>
<dbReference type="PATRIC" id="fig|272562.8.peg.1439"/>
<feature type="transmembrane region" description="Helical" evidence="1">
    <location>
        <begin position="62"/>
        <end position="81"/>
    </location>
</feature>
<dbReference type="Proteomes" id="UP000000814">
    <property type="component" value="Chromosome"/>
</dbReference>
<evidence type="ECO:0000313" key="2">
    <source>
        <dbReference type="EMBL" id="AAK79211.1"/>
    </source>
</evidence>
<keyword evidence="1" id="KW-1133">Transmembrane helix</keyword>
<dbReference type="eggNOG" id="ENOG5033BT9">
    <property type="taxonomic scope" value="Bacteria"/>
</dbReference>
<dbReference type="EMBL" id="AE001437">
    <property type="protein sequence ID" value="AAK79211.1"/>
    <property type="molecule type" value="Genomic_DNA"/>
</dbReference>
<dbReference type="AlphaFoldDB" id="Q97JN4"/>
<protein>
    <submittedName>
        <fullName evidence="2">Predicted membrane protein</fullName>
    </submittedName>
</protein>
<dbReference type="PIR" id="H97052">
    <property type="entry name" value="H97052"/>
</dbReference>
<dbReference type="RefSeq" id="WP_010964552.1">
    <property type="nucleotide sequence ID" value="NC_003030.1"/>
</dbReference>
<sequence>MNGKTFKNVLFLSLIGCVGGSLVGDILGEHFTKIDFLKKAYSIGTVKPLVIDLKVLNFTLGLNFNVNLMSILGIIVAIIIYSKIRK</sequence>
<name>Q97JN4_CLOAB</name>
<dbReference type="OrthoDB" id="1955744at2"/>
<reference evidence="2 3" key="1">
    <citation type="journal article" date="2001" name="J. Bacteriol.">
        <title>Genome sequence and comparative analysis of the solvent-producing bacterium Clostridium acetobutylicum.</title>
        <authorList>
            <person name="Nolling J."/>
            <person name="Breton G."/>
            <person name="Omelchenko M.V."/>
            <person name="Makarova K.S."/>
            <person name="Zeng Q."/>
            <person name="Gibson R."/>
            <person name="Lee H.M."/>
            <person name="Dubois J."/>
            <person name="Qiu D."/>
            <person name="Hitti J."/>
            <person name="Wolf Y.I."/>
            <person name="Tatusov R.L."/>
            <person name="Sabathe F."/>
            <person name="Doucette-Stamm L."/>
            <person name="Soucaille P."/>
            <person name="Daly M.J."/>
            <person name="Bennett G.N."/>
            <person name="Koonin E.V."/>
            <person name="Smith D.R."/>
        </authorList>
    </citation>
    <scope>NUCLEOTIDE SEQUENCE [LARGE SCALE GENOMIC DNA]</scope>
    <source>
        <strain evidence="3">ATCC 824 / DSM 792 / JCM 1419 / LMG 5710 / VKM B-1787</strain>
    </source>
</reference>
<organism evidence="2 3">
    <name type="scientific">Clostridium acetobutylicum (strain ATCC 824 / DSM 792 / JCM 1419 / IAM 19013 / LMG 5710 / NBRC 13948 / NRRL B-527 / VKM B-1787 / 2291 / W)</name>
    <dbReference type="NCBI Taxonomy" id="272562"/>
    <lineage>
        <taxon>Bacteria</taxon>
        <taxon>Bacillati</taxon>
        <taxon>Bacillota</taxon>
        <taxon>Clostridia</taxon>
        <taxon>Eubacteriales</taxon>
        <taxon>Clostridiaceae</taxon>
        <taxon>Clostridium</taxon>
    </lineage>
</organism>
<evidence type="ECO:0000256" key="1">
    <source>
        <dbReference type="SAM" id="Phobius"/>
    </source>
</evidence>
<gene>
    <name evidence="2" type="ordered locus">CA_C1239</name>
</gene>
<dbReference type="HOGENOM" id="CLU_166657_2_0_9"/>
<dbReference type="KEGG" id="cac:CA_C1239"/>
<accession>Q97JN4</accession>
<evidence type="ECO:0000313" key="3">
    <source>
        <dbReference type="Proteomes" id="UP000000814"/>
    </source>
</evidence>
<dbReference type="GeneID" id="44997746"/>
<keyword evidence="1" id="KW-0472">Membrane</keyword>
<dbReference type="Pfam" id="PF14209">
    <property type="entry name" value="DUF4321"/>
    <property type="match status" value="1"/>
</dbReference>
<dbReference type="STRING" id="272562.CA_C1239"/>
<proteinExistence type="predicted"/>